<evidence type="ECO:0000256" key="1">
    <source>
        <dbReference type="ARBA" id="ARBA00005801"/>
    </source>
</evidence>
<feature type="transmembrane region" description="Helical" evidence="2">
    <location>
        <begin position="94"/>
        <end position="121"/>
    </location>
</feature>
<keyword evidence="2" id="KW-0472">Membrane</keyword>
<evidence type="ECO:0000256" key="2">
    <source>
        <dbReference type="SAM" id="Phobius"/>
    </source>
</evidence>
<dbReference type="Pfam" id="PF01478">
    <property type="entry name" value="Peptidase_A24"/>
    <property type="match status" value="1"/>
</dbReference>
<comment type="caution">
    <text evidence="4">The sequence shown here is derived from an EMBL/GenBank/DDBJ whole genome shotgun (WGS) entry which is preliminary data.</text>
</comment>
<evidence type="ECO:0000313" key="4">
    <source>
        <dbReference type="EMBL" id="MBB3065789.1"/>
    </source>
</evidence>
<dbReference type="AlphaFoldDB" id="A0A839SUU5"/>
<dbReference type="Gene3D" id="1.20.120.1220">
    <property type="match status" value="1"/>
</dbReference>
<evidence type="ECO:0000313" key="5">
    <source>
        <dbReference type="Proteomes" id="UP000581135"/>
    </source>
</evidence>
<feature type="transmembrane region" description="Helical" evidence="2">
    <location>
        <begin position="6"/>
        <end position="24"/>
    </location>
</feature>
<dbReference type="Proteomes" id="UP000581135">
    <property type="component" value="Unassembled WGS sequence"/>
</dbReference>
<protein>
    <submittedName>
        <fullName evidence="4">Flp pilus assembly protein protease CpaA</fullName>
    </submittedName>
</protein>
<name>A0A839SUU5_9PROT</name>
<gene>
    <name evidence="4" type="ORF">FHR98_002085</name>
</gene>
<accession>A0A839SUU5</accession>
<reference evidence="4 5" key="1">
    <citation type="submission" date="2020-08" db="EMBL/GenBank/DDBJ databases">
        <title>Genomic Encyclopedia of Type Strains, Phase III (KMG-III): the genomes of soil and plant-associated and newly described type strains.</title>
        <authorList>
            <person name="Whitman W."/>
        </authorList>
    </citation>
    <scope>NUCLEOTIDE SEQUENCE [LARGE SCALE GENOMIC DNA]</scope>
    <source>
        <strain evidence="4 5">CECT 8803</strain>
    </source>
</reference>
<keyword evidence="4" id="KW-0645">Protease</keyword>
<dbReference type="RefSeq" id="WP_183416612.1">
    <property type="nucleotide sequence ID" value="NZ_JACHXA010000005.1"/>
</dbReference>
<dbReference type="GO" id="GO:0006465">
    <property type="term" value="P:signal peptide processing"/>
    <property type="evidence" value="ECO:0007669"/>
    <property type="project" value="TreeGrafter"/>
</dbReference>
<sequence length="174" mass="18252">MTLSSLATYLGLFGFFSLSLACAVTDAQRLKIPNSFTLLIALLYPIFVMSAPFPVDWISGLAVGAGILAIGFLIFAGGLIGAGDVKFLAAAGLWAGLAHLSTLILVTAIAGGVLGLGYLVADRLRRIPWMPLPPPEITEEDGKKRMIFLPYGIAICAGAVTVAYRLTLEVGLAQ</sequence>
<keyword evidence="2" id="KW-0812">Transmembrane</keyword>
<proteinExistence type="inferred from homology"/>
<dbReference type="InterPro" id="IPR050882">
    <property type="entry name" value="Prepilin_peptidase/N-MTase"/>
</dbReference>
<evidence type="ECO:0000259" key="3">
    <source>
        <dbReference type="Pfam" id="PF01478"/>
    </source>
</evidence>
<dbReference type="EMBL" id="JACHXA010000005">
    <property type="protein sequence ID" value="MBB3065789.1"/>
    <property type="molecule type" value="Genomic_DNA"/>
</dbReference>
<organism evidence="4 5">
    <name type="scientific">Limibacillus halophilus</name>
    <dbReference type="NCBI Taxonomy" id="1579333"/>
    <lineage>
        <taxon>Bacteria</taxon>
        <taxon>Pseudomonadati</taxon>
        <taxon>Pseudomonadota</taxon>
        <taxon>Alphaproteobacteria</taxon>
        <taxon>Rhodospirillales</taxon>
        <taxon>Rhodovibrionaceae</taxon>
        <taxon>Limibacillus</taxon>
    </lineage>
</organism>
<dbReference type="InterPro" id="IPR000045">
    <property type="entry name" value="Prepilin_IV_endopep_pep"/>
</dbReference>
<keyword evidence="4" id="KW-0378">Hydrolase</keyword>
<feature type="domain" description="Prepilin type IV endopeptidase peptidase" evidence="3">
    <location>
        <begin position="15"/>
        <end position="116"/>
    </location>
</feature>
<dbReference type="PANTHER" id="PTHR30487:SF0">
    <property type="entry name" value="PREPILIN LEADER PEPTIDASE_N-METHYLTRANSFERASE-RELATED"/>
    <property type="match status" value="1"/>
</dbReference>
<dbReference type="GO" id="GO:0005886">
    <property type="term" value="C:plasma membrane"/>
    <property type="evidence" value="ECO:0007669"/>
    <property type="project" value="TreeGrafter"/>
</dbReference>
<dbReference type="GO" id="GO:0004190">
    <property type="term" value="F:aspartic-type endopeptidase activity"/>
    <property type="evidence" value="ECO:0007669"/>
    <property type="project" value="InterPro"/>
</dbReference>
<feature type="transmembrane region" description="Helical" evidence="2">
    <location>
        <begin position="148"/>
        <end position="168"/>
    </location>
</feature>
<keyword evidence="5" id="KW-1185">Reference proteome</keyword>
<feature type="transmembrane region" description="Helical" evidence="2">
    <location>
        <begin position="36"/>
        <end position="55"/>
    </location>
</feature>
<dbReference type="PANTHER" id="PTHR30487">
    <property type="entry name" value="TYPE 4 PREPILIN-LIKE PROTEINS LEADER PEPTIDE-PROCESSING ENZYME"/>
    <property type="match status" value="1"/>
</dbReference>
<keyword evidence="2" id="KW-1133">Transmembrane helix</keyword>
<comment type="similarity">
    <text evidence="1">Belongs to the peptidase A24 family.</text>
</comment>
<feature type="transmembrane region" description="Helical" evidence="2">
    <location>
        <begin position="61"/>
        <end position="82"/>
    </location>
</feature>